<reference evidence="2" key="1">
    <citation type="submission" date="2020-02" db="EMBL/GenBank/DDBJ databases">
        <authorList>
            <person name="Palmer J.M."/>
        </authorList>
    </citation>
    <scope>NUCLEOTIDE SEQUENCE</scope>
    <source>
        <strain evidence="2">EPUS1.4</strain>
        <tissue evidence="2">Thallus</tissue>
    </source>
</reference>
<evidence type="ECO:0000313" key="3">
    <source>
        <dbReference type="Proteomes" id="UP000606974"/>
    </source>
</evidence>
<feature type="compositionally biased region" description="Polar residues" evidence="1">
    <location>
        <begin position="1"/>
        <end position="33"/>
    </location>
</feature>
<feature type="region of interest" description="Disordered" evidence="1">
    <location>
        <begin position="65"/>
        <end position="103"/>
    </location>
</feature>
<organism evidence="2 3">
    <name type="scientific">Endocarpon pusillum</name>
    <dbReference type="NCBI Taxonomy" id="364733"/>
    <lineage>
        <taxon>Eukaryota</taxon>
        <taxon>Fungi</taxon>
        <taxon>Dikarya</taxon>
        <taxon>Ascomycota</taxon>
        <taxon>Pezizomycotina</taxon>
        <taxon>Eurotiomycetes</taxon>
        <taxon>Chaetothyriomycetidae</taxon>
        <taxon>Verrucariales</taxon>
        <taxon>Verrucariaceae</taxon>
        <taxon>Endocarpon</taxon>
    </lineage>
</organism>
<name>A0A8H7ADP6_9EURO</name>
<comment type="caution">
    <text evidence="2">The sequence shown here is derived from an EMBL/GenBank/DDBJ whole genome shotgun (WGS) entry which is preliminary data.</text>
</comment>
<accession>A0A8H7ADP6</accession>
<dbReference type="Proteomes" id="UP000606974">
    <property type="component" value="Unassembled WGS sequence"/>
</dbReference>
<feature type="region of interest" description="Disordered" evidence="1">
    <location>
        <begin position="1"/>
        <end position="44"/>
    </location>
</feature>
<proteinExistence type="predicted"/>
<dbReference type="AlphaFoldDB" id="A0A8H7ADP6"/>
<evidence type="ECO:0000313" key="2">
    <source>
        <dbReference type="EMBL" id="KAF7503345.1"/>
    </source>
</evidence>
<feature type="region of interest" description="Disordered" evidence="1">
    <location>
        <begin position="123"/>
        <end position="144"/>
    </location>
</feature>
<dbReference type="EMBL" id="JAACFV010000183">
    <property type="protein sequence ID" value="KAF7503345.1"/>
    <property type="molecule type" value="Genomic_DNA"/>
</dbReference>
<evidence type="ECO:0000256" key="1">
    <source>
        <dbReference type="SAM" id="MobiDB-lite"/>
    </source>
</evidence>
<keyword evidence="3" id="KW-1185">Reference proteome</keyword>
<gene>
    <name evidence="2" type="ORF">GJ744_003951</name>
</gene>
<protein>
    <submittedName>
        <fullName evidence="2">Uncharacterized protein</fullName>
    </submittedName>
</protein>
<sequence length="159" mass="17263">MQPPNTWNHMFCSSGQNEDVLSAASTDYSQPSTEPEEHIPPTDPLEIAHMWSSVLEVVGASEEKIFSKESSVPDETKPEPNARPRGRAPNAVTALASDAQEDMPYNIGKDELATTSAHHHFHSMLGHGSAAGTNNPESSTQHDKDSSFYECVSLVITIC</sequence>